<sequence>MPKSIHLSDLDLSREGLAQLMDFSVLNPDASQEDVDHGIETARRYHFKGFHTNTFWASYAADRLEGTGIETGWVLAFPFGAVSTAAKVAEAKEGVRTLNGRPWVIDMVANHGKLKSGDYDFYKKDIAEVAKVAHDAGAECKAILEVQLLTDAQIAAAVELASEAGADWVKSSTGRHGGPQLRQVKLMCDTAPEGVKVKVAGTGNFWTPMVALGCLLLGVQRIGTHNAPWICDELSSEVAPLLT</sequence>
<dbReference type="RefSeq" id="WP_380976287.1">
    <property type="nucleotide sequence ID" value="NZ_JBHTEF010000001.1"/>
</dbReference>
<dbReference type="InterPro" id="IPR002915">
    <property type="entry name" value="DeoC/FbaB/LacD_aldolase"/>
</dbReference>
<evidence type="ECO:0000256" key="2">
    <source>
        <dbReference type="ARBA" id="ARBA00023270"/>
    </source>
</evidence>
<dbReference type="Gene3D" id="3.20.20.70">
    <property type="entry name" value="Aldolase class I"/>
    <property type="match status" value="1"/>
</dbReference>
<dbReference type="EC" id="4.1.2.4" evidence="3"/>
<organism evidence="4 5">
    <name type="scientific">Schaalia naturae</name>
    <dbReference type="NCBI Taxonomy" id="635203"/>
    <lineage>
        <taxon>Bacteria</taxon>
        <taxon>Bacillati</taxon>
        <taxon>Actinomycetota</taxon>
        <taxon>Actinomycetes</taxon>
        <taxon>Actinomycetales</taxon>
        <taxon>Actinomycetaceae</taxon>
        <taxon>Schaalia</taxon>
    </lineage>
</organism>
<comment type="caution">
    <text evidence="4">The sequence shown here is derived from an EMBL/GenBank/DDBJ whole genome shotgun (WGS) entry which is preliminary data.</text>
</comment>
<dbReference type="Proteomes" id="UP001596527">
    <property type="component" value="Unassembled WGS sequence"/>
</dbReference>
<gene>
    <name evidence="4" type="primary">deoC</name>
    <name evidence="4" type="ORF">ACFQWG_07655</name>
</gene>
<keyword evidence="5" id="KW-1185">Reference proteome</keyword>
<dbReference type="InterPro" id="IPR011343">
    <property type="entry name" value="DeoC"/>
</dbReference>
<reference evidence="5" key="1">
    <citation type="journal article" date="2019" name="Int. J. Syst. Evol. Microbiol.">
        <title>The Global Catalogue of Microorganisms (GCM) 10K type strain sequencing project: providing services to taxonomists for standard genome sequencing and annotation.</title>
        <authorList>
            <consortium name="The Broad Institute Genomics Platform"/>
            <consortium name="The Broad Institute Genome Sequencing Center for Infectious Disease"/>
            <person name="Wu L."/>
            <person name="Ma J."/>
        </authorList>
    </citation>
    <scope>NUCLEOTIDE SEQUENCE [LARGE SCALE GENOMIC DNA]</scope>
    <source>
        <strain evidence="5">CCUG 56698</strain>
    </source>
</reference>
<keyword evidence="1" id="KW-0963">Cytoplasm</keyword>
<dbReference type="SMART" id="SM01133">
    <property type="entry name" value="DeoC"/>
    <property type="match status" value="1"/>
</dbReference>
<dbReference type="InterPro" id="IPR013785">
    <property type="entry name" value="Aldolase_TIM"/>
</dbReference>
<name>A0ABW2SMG4_9ACTO</name>
<accession>A0ABW2SMG4</accession>
<evidence type="ECO:0000256" key="1">
    <source>
        <dbReference type="ARBA" id="ARBA00022490"/>
    </source>
</evidence>
<keyword evidence="4" id="KW-0456">Lyase</keyword>
<evidence type="ECO:0000313" key="5">
    <source>
        <dbReference type="Proteomes" id="UP001596527"/>
    </source>
</evidence>
<dbReference type="PIRSF" id="PIRSF001357">
    <property type="entry name" value="DeoC"/>
    <property type="match status" value="1"/>
</dbReference>
<dbReference type="PANTHER" id="PTHR10889">
    <property type="entry name" value="DEOXYRIBOSE-PHOSPHATE ALDOLASE"/>
    <property type="match status" value="1"/>
</dbReference>
<evidence type="ECO:0000313" key="4">
    <source>
        <dbReference type="EMBL" id="MFC7581070.1"/>
    </source>
</evidence>
<proteinExistence type="predicted"/>
<dbReference type="SUPFAM" id="SSF51569">
    <property type="entry name" value="Aldolase"/>
    <property type="match status" value="1"/>
</dbReference>
<protein>
    <recommendedName>
        <fullName evidence="3">Deoxyribose-phosphate aldolase</fullName>
        <ecNumber evidence="3">4.1.2.4</ecNumber>
    </recommendedName>
</protein>
<dbReference type="GO" id="GO:0004139">
    <property type="term" value="F:deoxyribose-phosphate aldolase activity"/>
    <property type="evidence" value="ECO:0007669"/>
    <property type="project" value="UniProtKB-EC"/>
</dbReference>
<dbReference type="NCBIfam" id="TIGR00126">
    <property type="entry name" value="deoC"/>
    <property type="match status" value="1"/>
</dbReference>
<keyword evidence="2" id="KW-0704">Schiff base</keyword>
<dbReference type="EMBL" id="JBHTEF010000001">
    <property type="protein sequence ID" value="MFC7581070.1"/>
    <property type="molecule type" value="Genomic_DNA"/>
</dbReference>
<dbReference type="PANTHER" id="PTHR10889:SF1">
    <property type="entry name" value="DEOXYRIBOSE-PHOSPHATE ALDOLASE"/>
    <property type="match status" value="1"/>
</dbReference>
<evidence type="ECO:0000256" key="3">
    <source>
        <dbReference type="NCBIfam" id="TIGR00126"/>
    </source>
</evidence>